<name>A0ABX7L5G0_9BACL</name>
<proteinExistence type="predicted"/>
<protein>
    <recommendedName>
        <fullName evidence="3">XRE family transcriptional regulator</fullName>
    </recommendedName>
</protein>
<reference evidence="1 2" key="1">
    <citation type="submission" date="2021-02" db="EMBL/GenBank/DDBJ databases">
        <title>Paenibacillus tianjinensis sp. nov.</title>
        <authorList>
            <person name="Liu H."/>
        </authorList>
    </citation>
    <scope>NUCLEOTIDE SEQUENCE [LARGE SCALE GENOMIC DNA]</scope>
    <source>
        <strain evidence="1 2">TB2019</strain>
    </source>
</reference>
<dbReference type="EMBL" id="CP070969">
    <property type="protein sequence ID" value="QSF43268.1"/>
    <property type="molecule type" value="Genomic_DNA"/>
</dbReference>
<organism evidence="1 2">
    <name type="scientific">Paenibacillus tianjinensis</name>
    <dbReference type="NCBI Taxonomy" id="2810347"/>
    <lineage>
        <taxon>Bacteria</taxon>
        <taxon>Bacillati</taxon>
        <taxon>Bacillota</taxon>
        <taxon>Bacilli</taxon>
        <taxon>Bacillales</taxon>
        <taxon>Paenibacillaceae</taxon>
        <taxon>Paenibacillus</taxon>
    </lineage>
</organism>
<gene>
    <name evidence="1" type="ORF">JRJ22_18550</name>
</gene>
<keyword evidence="2" id="KW-1185">Reference proteome</keyword>
<evidence type="ECO:0008006" key="3">
    <source>
        <dbReference type="Google" id="ProtNLM"/>
    </source>
</evidence>
<dbReference type="RefSeq" id="WP_206100906.1">
    <property type="nucleotide sequence ID" value="NZ_CP070969.1"/>
</dbReference>
<evidence type="ECO:0000313" key="1">
    <source>
        <dbReference type="EMBL" id="QSF43268.1"/>
    </source>
</evidence>
<dbReference type="Proteomes" id="UP000663452">
    <property type="component" value="Chromosome"/>
</dbReference>
<evidence type="ECO:0000313" key="2">
    <source>
        <dbReference type="Proteomes" id="UP000663452"/>
    </source>
</evidence>
<accession>A0ABX7L5G0</accession>
<sequence>MRYHDSDHFFEQQGSLICWIRNELKMSIIDLANYTKYGTKEIDDFEQGYMTSEDVNKFYEECLKGLIKYANDSGQSFSEVLYHLSEVKLS</sequence>